<evidence type="ECO:0008006" key="4">
    <source>
        <dbReference type="Google" id="ProtNLM"/>
    </source>
</evidence>
<feature type="signal peptide" evidence="1">
    <location>
        <begin position="1"/>
        <end position="18"/>
    </location>
</feature>
<keyword evidence="3" id="KW-1185">Reference proteome</keyword>
<evidence type="ECO:0000256" key="1">
    <source>
        <dbReference type="SAM" id="SignalP"/>
    </source>
</evidence>
<comment type="caution">
    <text evidence="2">The sequence shown here is derived from an EMBL/GenBank/DDBJ whole genome shotgun (WGS) entry which is preliminary data.</text>
</comment>
<proteinExistence type="predicted"/>
<sequence>MILLYACLCFIILPSTSASLHCRFSIQRATSDLLQIQNTQYLKMIDWSADHICKHPQNKMWTKPLQSARRRLFVFNFYSLLK</sequence>
<dbReference type="AlphaFoldDB" id="A0AAD8NPA7"/>
<evidence type="ECO:0000313" key="2">
    <source>
        <dbReference type="EMBL" id="KAK1415756.1"/>
    </source>
</evidence>
<accession>A0AAD8NPA7</accession>
<organism evidence="2 3">
    <name type="scientific">Tagetes erecta</name>
    <name type="common">African marigold</name>
    <dbReference type="NCBI Taxonomy" id="13708"/>
    <lineage>
        <taxon>Eukaryota</taxon>
        <taxon>Viridiplantae</taxon>
        <taxon>Streptophyta</taxon>
        <taxon>Embryophyta</taxon>
        <taxon>Tracheophyta</taxon>
        <taxon>Spermatophyta</taxon>
        <taxon>Magnoliopsida</taxon>
        <taxon>eudicotyledons</taxon>
        <taxon>Gunneridae</taxon>
        <taxon>Pentapetalae</taxon>
        <taxon>asterids</taxon>
        <taxon>campanulids</taxon>
        <taxon>Asterales</taxon>
        <taxon>Asteraceae</taxon>
        <taxon>Asteroideae</taxon>
        <taxon>Heliantheae alliance</taxon>
        <taxon>Tageteae</taxon>
        <taxon>Tagetes</taxon>
    </lineage>
</organism>
<dbReference type="EMBL" id="JAUHHV010000008">
    <property type="protein sequence ID" value="KAK1415756.1"/>
    <property type="molecule type" value="Genomic_DNA"/>
</dbReference>
<gene>
    <name evidence="2" type="ORF">QVD17_31542</name>
</gene>
<feature type="chain" id="PRO_5042272701" description="Secreted protein" evidence="1">
    <location>
        <begin position="19"/>
        <end position="82"/>
    </location>
</feature>
<evidence type="ECO:0000313" key="3">
    <source>
        <dbReference type="Proteomes" id="UP001229421"/>
    </source>
</evidence>
<dbReference type="Proteomes" id="UP001229421">
    <property type="component" value="Unassembled WGS sequence"/>
</dbReference>
<protein>
    <recommendedName>
        <fullName evidence="4">Secreted protein</fullName>
    </recommendedName>
</protein>
<keyword evidence="1" id="KW-0732">Signal</keyword>
<name>A0AAD8NPA7_TARER</name>
<reference evidence="2" key="1">
    <citation type="journal article" date="2023" name="bioRxiv">
        <title>Improved chromosome-level genome assembly for marigold (Tagetes erecta).</title>
        <authorList>
            <person name="Jiang F."/>
            <person name="Yuan L."/>
            <person name="Wang S."/>
            <person name="Wang H."/>
            <person name="Xu D."/>
            <person name="Wang A."/>
            <person name="Fan W."/>
        </authorList>
    </citation>
    <scope>NUCLEOTIDE SEQUENCE</scope>
    <source>
        <strain evidence="2">WSJ</strain>
        <tissue evidence="2">Leaf</tissue>
    </source>
</reference>